<dbReference type="Gene3D" id="3.40.630.30">
    <property type="match status" value="1"/>
</dbReference>
<dbReference type="OrthoDB" id="9804153at2"/>
<accession>A0A178I2Q6</accession>
<comment type="caution">
    <text evidence="5">The sequence shown here is derived from an EMBL/GenBank/DDBJ whole genome shotgun (WGS) entry which is preliminary data.</text>
</comment>
<protein>
    <recommendedName>
        <fullName evidence="4">N-acetyltransferase domain-containing protein</fullName>
    </recommendedName>
</protein>
<dbReference type="EMBL" id="LVVY01000062">
    <property type="protein sequence ID" value="OAM79640.1"/>
    <property type="molecule type" value="Genomic_DNA"/>
</dbReference>
<keyword evidence="2" id="KW-0012">Acyltransferase</keyword>
<dbReference type="SUPFAM" id="SSF55729">
    <property type="entry name" value="Acyl-CoA N-acyltransferases (Nat)"/>
    <property type="match status" value="1"/>
</dbReference>
<evidence type="ECO:0000256" key="1">
    <source>
        <dbReference type="ARBA" id="ARBA00022679"/>
    </source>
</evidence>
<dbReference type="InterPro" id="IPR000182">
    <property type="entry name" value="GNAT_dom"/>
</dbReference>
<comment type="similarity">
    <text evidence="3">Belongs to the acetyltransferase family. RimJ subfamily.</text>
</comment>
<evidence type="ECO:0000313" key="5">
    <source>
        <dbReference type="EMBL" id="OAM79640.1"/>
    </source>
</evidence>
<reference evidence="5 6" key="1">
    <citation type="submission" date="2016-03" db="EMBL/GenBank/DDBJ databases">
        <title>Genome sequencing of Devosia sp. S37.</title>
        <authorList>
            <person name="Mohd Nor M."/>
        </authorList>
    </citation>
    <scope>NUCLEOTIDE SEQUENCE [LARGE SCALE GENOMIC DNA]</scope>
    <source>
        <strain evidence="5 6">S37</strain>
    </source>
</reference>
<dbReference type="PROSITE" id="PS51186">
    <property type="entry name" value="GNAT"/>
    <property type="match status" value="1"/>
</dbReference>
<proteinExistence type="inferred from homology"/>
<evidence type="ECO:0000256" key="2">
    <source>
        <dbReference type="ARBA" id="ARBA00023315"/>
    </source>
</evidence>
<dbReference type="Pfam" id="PF13302">
    <property type="entry name" value="Acetyltransf_3"/>
    <property type="match status" value="1"/>
</dbReference>
<name>A0A178I2Q6_9HYPH</name>
<dbReference type="AlphaFoldDB" id="A0A178I2Q6"/>
<dbReference type="Proteomes" id="UP000078389">
    <property type="component" value="Unassembled WGS sequence"/>
</dbReference>
<evidence type="ECO:0000256" key="3">
    <source>
        <dbReference type="ARBA" id="ARBA00038502"/>
    </source>
</evidence>
<dbReference type="InterPro" id="IPR016181">
    <property type="entry name" value="Acyl_CoA_acyltransferase"/>
</dbReference>
<organism evidence="5 6">
    <name type="scientific">Devosia elaeis</name>
    <dbReference type="NCBI Taxonomy" id="1770058"/>
    <lineage>
        <taxon>Bacteria</taxon>
        <taxon>Pseudomonadati</taxon>
        <taxon>Pseudomonadota</taxon>
        <taxon>Alphaproteobacteria</taxon>
        <taxon>Hyphomicrobiales</taxon>
        <taxon>Devosiaceae</taxon>
        <taxon>Devosia</taxon>
    </lineage>
</organism>
<feature type="domain" description="N-acetyltransferase" evidence="4">
    <location>
        <begin position="9"/>
        <end position="155"/>
    </location>
</feature>
<dbReference type="PANTHER" id="PTHR43792:SF8">
    <property type="entry name" value="[RIBOSOMAL PROTEIN US5]-ALANINE N-ACETYLTRANSFERASE"/>
    <property type="match status" value="1"/>
</dbReference>
<dbReference type="GO" id="GO:0016747">
    <property type="term" value="F:acyltransferase activity, transferring groups other than amino-acyl groups"/>
    <property type="evidence" value="ECO:0007669"/>
    <property type="project" value="InterPro"/>
</dbReference>
<evidence type="ECO:0000313" key="6">
    <source>
        <dbReference type="Proteomes" id="UP000078389"/>
    </source>
</evidence>
<keyword evidence="6" id="KW-1185">Reference proteome</keyword>
<dbReference type="RefSeq" id="WP_067451505.1">
    <property type="nucleotide sequence ID" value="NZ_LVVY01000062.1"/>
</dbReference>
<keyword evidence="1" id="KW-0808">Transferase</keyword>
<dbReference type="PANTHER" id="PTHR43792">
    <property type="entry name" value="GNAT FAMILY, PUTATIVE (AFU_ORTHOLOGUE AFUA_3G00765)-RELATED-RELATED"/>
    <property type="match status" value="1"/>
</dbReference>
<dbReference type="STRING" id="1770058.A3840_02755"/>
<sequence>MTELRTPRLLLRPPRPDDAPCYALGIGEFAVARWLTHLPWPYTLSMASDWLRQAPENCPEQCLFIIDLPGKGLIGCISLIGELGFWIARPHWGRGYLSEAAIALLDWHFAGCGRDAVTCSAQHDNRPSLRVQAKLGFREQGREMRFSQALQHNVPHVVTSLARSQWLAREGRQCA</sequence>
<gene>
    <name evidence="5" type="ORF">A3840_02755</name>
</gene>
<evidence type="ECO:0000259" key="4">
    <source>
        <dbReference type="PROSITE" id="PS51186"/>
    </source>
</evidence>
<dbReference type="InterPro" id="IPR051531">
    <property type="entry name" value="N-acetyltransferase"/>
</dbReference>